<name>V4A3C8_LOTGI</name>
<feature type="compositionally biased region" description="Polar residues" evidence="2">
    <location>
        <begin position="126"/>
        <end position="148"/>
    </location>
</feature>
<sequence>MQSVETDSVLQKRLKGEVCLSPGEVSAWQDAGMRTVSAFQPWAPNVISAIKEGKLLPAPAIMREGLTGILPSYLHTGPPVLLHPERVIPYSESERYERHFTPNVSLAPPVSKTDKSEEDGPEECTKNSPSTKSVESSSRASTSGTTNNKDYREYDLPTDTDDSSLEQSSPSDAGDEVTFPDIPEVDSTLEAEIEMIRRVLDGKIPNTKEAKDNFLHEYSKLRVPHEEILNTVNHAKKSLTRELNAQKNRFKEELEKKKFLQKENNRIRIESECRLQEAAEEKEKLVAEVRRLKEREESGMNEKYLQMNMELEGRMQHFKSLYNDLQDENRILREELKRLGVDIVELLQRDKAIMNGKMKHTADIKSDMSSKLLQEALMKGELFFRRNNVLKRERIHLVD</sequence>
<dbReference type="OrthoDB" id="3938623at2759"/>
<evidence type="ECO:0000313" key="3">
    <source>
        <dbReference type="EMBL" id="ESO91232.1"/>
    </source>
</evidence>
<protein>
    <submittedName>
        <fullName evidence="3">Uncharacterized protein</fullName>
    </submittedName>
</protein>
<dbReference type="CTD" id="20236059"/>
<dbReference type="KEGG" id="lgi:LOTGIDRAFT_153663"/>
<keyword evidence="4" id="KW-1185">Reference proteome</keyword>
<dbReference type="EMBL" id="KB202283">
    <property type="protein sequence ID" value="ESO91232.1"/>
    <property type="molecule type" value="Genomic_DNA"/>
</dbReference>
<evidence type="ECO:0000313" key="4">
    <source>
        <dbReference type="Proteomes" id="UP000030746"/>
    </source>
</evidence>
<feature type="coiled-coil region" evidence="1">
    <location>
        <begin position="229"/>
        <end position="349"/>
    </location>
</feature>
<dbReference type="RefSeq" id="XP_009057933.1">
    <property type="nucleotide sequence ID" value="XM_009059685.1"/>
</dbReference>
<accession>V4A3C8</accession>
<reference evidence="3 4" key="1">
    <citation type="journal article" date="2013" name="Nature">
        <title>Insights into bilaterian evolution from three spiralian genomes.</title>
        <authorList>
            <person name="Simakov O."/>
            <person name="Marletaz F."/>
            <person name="Cho S.J."/>
            <person name="Edsinger-Gonzales E."/>
            <person name="Havlak P."/>
            <person name="Hellsten U."/>
            <person name="Kuo D.H."/>
            <person name="Larsson T."/>
            <person name="Lv J."/>
            <person name="Arendt D."/>
            <person name="Savage R."/>
            <person name="Osoegawa K."/>
            <person name="de Jong P."/>
            <person name="Grimwood J."/>
            <person name="Chapman J.A."/>
            <person name="Shapiro H."/>
            <person name="Aerts A."/>
            <person name="Otillar R.P."/>
            <person name="Terry A.Y."/>
            <person name="Boore J.L."/>
            <person name="Grigoriev I.V."/>
            <person name="Lindberg D.R."/>
            <person name="Seaver E.C."/>
            <person name="Weisblat D.A."/>
            <person name="Putnam N.H."/>
            <person name="Rokhsar D.S."/>
        </authorList>
    </citation>
    <scope>NUCLEOTIDE SEQUENCE [LARGE SCALE GENOMIC DNA]</scope>
</reference>
<keyword evidence="1" id="KW-0175">Coiled coil</keyword>
<dbReference type="OMA" id="NKGLPEH"/>
<evidence type="ECO:0000256" key="1">
    <source>
        <dbReference type="SAM" id="Coils"/>
    </source>
</evidence>
<organism evidence="3 4">
    <name type="scientific">Lottia gigantea</name>
    <name type="common">Giant owl limpet</name>
    <dbReference type="NCBI Taxonomy" id="225164"/>
    <lineage>
        <taxon>Eukaryota</taxon>
        <taxon>Metazoa</taxon>
        <taxon>Spiralia</taxon>
        <taxon>Lophotrochozoa</taxon>
        <taxon>Mollusca</taxon>
        <taxon>Gastropoda</taxon>
        <taxon>Patellogastropoda</taxon>
        <taxon>Lottioidea</taxon>
        <taxon>Lottiidae</taxon>
        <taxon>Lottia</taxon>
    </lineage>
</organism>
<gene>
    <name evidence="3" type="ORF">LOTGIDRAFT_153663</name>
</gene>
<feature type="region of interest" description="Disordered" evidence="2">
    <location>
        <begin position="99"/>
        <end position="185"/>
    </location>
</feature>
<evidence type="ECO:0000256" key="2">
    <source>
        <dbReference type="SAM" id="MobiDB-lite"/>
    </source>
</evidence>
<dbReference type="Proteomes" id="UP000030746">
    <property type="component" value="Unassembled WGS sequence"/>
</dbReference>
<dbReference type="AlphaFoldDB" id="V4A3C8"/>
<dbReference type="HOGENOM" id="CLU_691315_0_0_1"/>
<dbReference type="STRING" id="225164.V4A3C8"/>
<proteinExistence type="predicted"/>
<dbReference type="GeneID" id="20236059"/>